<protein>
    <submittedName>
        <fullName evidence="1">Uncharacterized protein</fullName>
    </submittedName>
</protein>
<keyword evidence="2" id="KW-1185">Reference proteome</keyword>
<gene>
    <name evidence="1" type="ORF">CR513_16439</name>
</gene>
<comment type="caution">
    <text evidence="1">The sequence shown here is derived from an EMBL/GenBank/DDBJ whole genome shotgun (WGS) entry which is preliminary data.</text>
</comment>
<organism evidence="1 2">
    <name type="scientific">Mucuna pruriens</name>
    <name type="common">Velvet bean</name>
    <name type="synonym">Dolichos pruriens</name>
    <dbReference type="NCBI Taxonomy" id="157652"/>
    <lineage>
        <taxon>Eukaryota</taxon>
        <taxon>Viridiplantae</taxon>
        <taxon>Streptophyta</taxon>
        <taxon>Embryophyta</taxon>
        <taxon>Tracheophyta</taxon>
        <taxon>Spermatophyta</taxon>
        <taxon>Magnoliopsida</taxon>
        <taxon>eudicotyledons</taxon>
        <taxon>Gunneridae</taxon>
        <taxon>Pentapetalae</taxon>
        <taxon>rosids</taxon>
        <taxon>fabids</taxon>
        <taxon>Fabales</taxon>
        <taxon>Fabaceae</taxon>
        <taxon>Papilionoideae</taxon>
        <taxon>50 kb inversion clade</taxon>
        <taxon>NPAAA clade</taxon>
        <taxon>indigoferoid/millettioid clade</taxon>
        <taxon>Phaseoleae</taxon>
        <taxon>Mucuna</taxon>
    </lineage>
</organism>
<evidence type="ECO:0000313" key="1">
    <source>
        <dbReference type="EMBL" id="RDY00380.1"/>
    </source>
</evidence>
<sequence>MTRHNFVALMGYNVKRFLVDQGSSIEVPMDLLQHYLGVLVGFTGDKLESSMPHPRTMYYLVALPLNEFGVVVSSLHLKVIFPTSGGEVGVLTIDQELVRKCYEGSMKNQRPFRSLGRPSLE</sequence>
<name>A0A371HC78_MUCPR</name>
<dbReference type="Proteomes" id="UP000257109">
    <property type="component" value="Unassembled WGS sequence"/>
</dbReference>
<feature type="non-terminal residue" evidence="1">
    <location>
        <position position="1"/>
    </location>
</feature>
<evidence type="ECO:0000313" key="2">
    <source>
        <dbReference type="Proteomes" id="UP000257109"/>
    </source>
</evidence>
<proteinExistence type="predicted"/>
<dbReference type="EMBL" id="QJKJ01003010">
    <property type="protein sequence ID" value="RDY00380.1"/>
    <property type="molecule type" value="Genomic_DNA"/>
</dbReference>
<dbReference type="AlphaFoldDB" id="A0A371HC78"/>
<accession>A0A371HC78</accession>
<reference evidence="1" key="1">
    <citation type="submission" date="2018-05" db="EMBL/GenBank/DDBJ databases">
        <title>Draft genome of Mucuna pruriens seed.</title>
        <authorList>
            <person name="Nnadi N.E."/>
            <person name="Vos R."/>
            <person name="Hasami M.H."/>
            <person name="Devisetty U.K."/>
            <person name="Aguiy J.C."/>
        </authorList>
    </citation>
    <scope>NUCLEOTIDE SEQUENCE [LARGE SCALE GENOMIC DNA]</scope>
    <source>
        <strain evidence="1">JCA_2017</strain>
    </source>
</reference>